<feature type="region of interest" description="Disordered" evidence="1">
    <location>
        <begin position="1"/>
        <end position="25"/>
    </location>
</feature>
<evidence type="ECO:0000313" key="3">
    <source>
        <dbReference type="Proteomes" id="UP000283269"/>
    </source>
</evidence>
<accession>A0A409XBV9</accession>
<dbReference type="OrthoDB" id="301415at2759"/>
<keyword evidence="3" id="KW-1185">Reference proteome</keyword>
<proteinExistence type="predicted"/>
<comment type="caution">
    <text evidence="2">The sequence shown here is derived from an EMBL/GenBank/DDBJ whole genome shotgun (WGS) entry which is preliminary data.</text>
</comment>
<gene>
    <name evidence="2" type="ORF">CVT25_005179</name>
</gene>
<evidence type="ECO:0000256" key="1">
    <source>
        <dbReference type="SAM" id="MobiDB-lite"/>
    </source>
</evidence>
<protein>
    <submittedName>
        <fullName evidence="2">Uncharacterized protein</fullName>
    </submittedName>
</protein>
<evidence type="ECO:0000313" key="2">
    <source>
        <dbReference type="EMBL" id="PPQ88214.1"/>
    </source>
</evidence>
<feature type="compositionally biased region" description="Polar residues" evidence="1">
    <location>
        <begin position="1"/>
        <end position="24"/>
    </location>
</feature>
<dbReference type="STRING" id="93625.A0A409XBV9"/>
<sequence>MQKNLASLIGSSVGNGPGAQTTALTEAPNLQWEENAVKMIILITDSPPSSRRFYTALVQITSEQIFPLLMADKLGDYIIDTALETIETENLIG</sequence>
<dbReference type="InParanoid" id="A0A409XBV9"/>
<dbReference type="Proteomes" id="UP000283269">
    <property type="component" value="Unassembled WGS sequence"/>
</dbReference>
<reference evidence="2 3" key="1">
    <citation type="journal article" date="2018" name="Evol. Lett.">
        <title>Horizontal gene cluster transfer increased hallucinogenic mushroom diversity.</title>
        <authorList>
            <person name="Reynolds H.T."/>
            <person name="Vijayakumar V."/>
            <person name="Gluck-Thaler E."/>
            <person name="Korotkin H.B."/>
            <person name="Matheny P.B."/>
            <person name="Slot J.C."/>
        </authorList>
    </citation>
    <scope>NUCLEOTIDE SEQUENCE [LARGE SCALE GENOMIC DNA]</scope>
    <source>
        <strain evidence="2 3">2631</strain>
    </source>
</reference>
<dbReference type="AlphaFoldDB" id="A0A409XBV9"/>
<name>A0A409XBV9_PSICY</name>
<dbReference type="EMBL" id="NHYD01002137">
    <property type="protein sequence ID" value="PPQ88214.1"/>
    <property type="molecule type" value="Genomic_DNA"/>
</dbReference>
<organism evidence="2 3">
    <name type="scientific">Psilocybe cyanescens</name>
    <dbReference type="NCBI Taxonomy" id="93625"/>
    <lineage>
        <taxon>Eukaryota</taxon>
        <taxon>Fungi</taxon>
        <taxon>Dikarya</taxon>
        <taxon>Basidiomycota</taxon>
        <taxon>Agaricomycotina</taxon>
        <taxon>Agaricomycetes</taxon>
        <taxon>Agaricomycetidae</taxon>
        <taxon>Agaricales</taxon>
        <taxon>Agaricineae</taxon>
        <taxon>Strophariaceae</taxon>
        <taxon>Psilocybe</taxon>
    </lineage>
</organism>